<proteinExistence type="predicted"/>
<evidence type="ECO:0000313" key="2">
    <source>
        <dbReference type="EMBL" id="MEU3555573.1"/>
    </source>
</evidence>
<reference evidence="2 3" key="1">
    <citation type="submission" date="2024-06" db="EMBL/GenBank/DDBJ databases">
        <title>The Natural Products Discovery Center: Release of the First 8490 Sequenced Strains for Exploring Actinobacteria Biosynthetic Diversity.</title>
        <authorList>
            <person name="Kalkreuter E."/>
            <person name="Kautsar S.A."/>
            <person name="Yang D."/>
            <person name="Bader C.D."/>
            <person name="Teijaro C.N."/>
            <person name="Fluegel L."/>
            <person name="Davis C.M."/>
            <person name="Simpson J.R."/>
            <person name="Lauterbach L."/>
            <person name="Steele A.D."/>
            <person name="Gui C."/>
            <person name="Meng S."/>
            <person name="Li G."/>
            <person name="Viehrig K."/>
            <person name="Ye F."/>
            <person name="Su P."/>
            <person name="Kiefer A.F."/>
            <person name="Nichols A."/>
            <person name="Cepeda A.J."/>
            <person name="Yan W."/>
            <person name="Fan B."/>
            <person name="Jiang Y."/>
            <person name="Adhikari A."/>
            <person name="Zheng C.-J."/>
            <person name="Schuster L."/>
            <person name="Cowan T.M."/>
            <person name="Smanski M.J."/>
            <person name="Chevrette M.G."/>
            <person name="De Carvalho L.P.S."/>
            <person name="Shen B."/>
        </authorList>
    </citation>
    <scope>NUCLEOTIDE SEQUENCE [LARGE SCALE GENOMIC DNA]</scope>
    <source>
        <strain evidence="2 3">NPDC038104</strain>
    </source>
</reference>
<dbReference type="Proteomes" id="UP001550850">
    <property type="component" value="Unassembled WGS sequence"/>
</dbReference>
<evidence type="ECO:0000256" key="1">
    <source>
        <dbReference type="SAM" id="MobiDB-lite"/>
    </source>
</evidence>
<protein>
    <recommendedName>
        <fullName evidence="4">Lipoprotein</fullName>
    </recommendedName>
</protein>
<feature type="compositionally biased region" description="Pro residues" evidence="1">
    <location>
        <begin position="38"/>
        <end position="50"/>
    </location>
</feature>
<organism evidence="2 3">
    <name type="scientific">Streptomyces fragilis</name>
    <dbReference type="NCBI Taxonomy" id="67301"/>
    <lineage>
        <taxon>Bacteria</taxon>
        <taxon>Bacillati</taxon>
        <taxon>Actinomycetota</taxon>
        <taxon>Actinomycetes</taxon>
        <taxon>Kitasatosporales</taxon>
        <taxon>Streptomycetaceae</taxon>
        <taxon>Streptomyces</taxon>
    </lineage>
</organism>
<feature type="region of interest" description="Disordered" evidence="1">
    <location>
        <begin position="30"/>
        <end position="51"/>
    </location>
</feature>
<sequence>MRRRAARALLLGVIPAALIAGCGIRATEVPVDSGPAPSRKPCPVSDPSPVPSNDARVPVRVYLLCAGQLTLVERTVGLPGNTEGASRRTLVAQGLLDELARPPLPGEAADGYRTLVPFGTGVQGHRRGDPAEAFRLNVRPDRLRDGALAQIVCTFAESAATQGAGSVILGGPKGDLTRYECPPDVRNHPTATPVPSATAAPAQ</sequence>
<evidence type="ECO:0008006" key="4">
    <source>
        <dbReference type="Google" id="ProtNLM"/>
    </source>
</evidence>
<keyword evidence="3" id="KW-1185">Reference proteome</keyword>
<name>A0ABV2YIL3_9ACTN</name>
<accession>A0ABV2YIL3</accession>
<evidence type="ECO:0000313" key="3">
    <source>
        <dbReference type="Proteomes" id="UP001550850"/>
    </source>
</evidence>
<dbReference type="RefSeq" id="WP_174721598.1">
    <property type="nucleotide sequence ID" value="NZ_BEVZ01000004.1"/>
</dbReference>
<feature type="compositionally biased region" description="Low complexity" evidence="1">
    <location>
        <begin position="189"/>
        <end position="203"/>
    </location>
</feature>
<comment type="caution">
    <text evidence="2">The sequence shown here is derived from an EMBL/GenBank/DDBJ whole genome shotgun (WGS) entry which is preliminary data.</text>
</comment>
<gene>
    <name evidence="2" type="ORF">AB0E65_15355</name>
</gene>
<feature type="region of interest" description="Disordered" evidence="1">
    <location>
        <begin position="182"/>
        <end position="203"/>
    </location>
</feature>
<dbReference type="EMBL" id="JBEZUR010000020">
    <property type="protein sequence ID" value="MEU3555573.1"/>
    <property type="molecule type" value="Genomic_DNA"/>
</dbReference>
<dbReference type="PROSITE" id="PS51257">
    <property type="entry name" value="PROKAR_LIPOPROTEIN"/>
    <property type="match status" value="1"/>
</dbReference>